<accession>A0ABP6ULA4</accession>
<organism evidence="2 3">
    <name type="scientific">Aquimarina addita</name>
    <dbReference type="NCBI Taxonomy" id="870485"/>
    <lineage>
        <taxon>Bacteria</taxon>
        <taxon>Pseudomonadati</taxon>
        <taxon>Bacteroidota</taxon>
        <taxon>Flavobacteriia</taxon>
        <taxon>Flavobacteriales</taxon>
        <taxon>Flavobacteriaceae</taxon>
        <taxon>Aquimarina</taxon>
    </lineage>
</organism>
<evidence type="ECO:0000256" key="1">
    <source>
        <dbReference type="SAM" id="Phobius"/>
    </source>
</evidence>
<dbReference type="Proteomes" id="UP001500459">
    <property type="component" value="Unassembled WGS sequence"/>
</dbReference>
<sequence length="84" mass="9707">MIQESIIHALEISWKRIGAIAIIAILVFLGFYKEKFLINSLERKHLKLLQQKSRSRYSGRVLLAIIGFLLVLISLLIGYIFYSN</sequence>
<keyword evidence="1" id="KW-1133">Transmembrane helix</keyword>
<comment type="caution">
    <text evidence="2">The sequence shown here is derived from an EMBL/GenBank/DDBJ whole genome shotgun (WGS) entry which is preliminary data.</text>
</comment>
<proteinExistence type="predicted"/>
<dbReference type="EMBL" id="BAABCW010000007">
    <property type="protein sequence ID" value="GAA3508851.1"/>
    <property type="molecule type" value="Genomic_DNA"/>
</dbReference>
<evidence type="ECO:0000313" key="2">
    <source>
        <dbReference type="EMBL" id="GAA3508851.1"/>
    </source>
</evidence>
<name>A0ABP6ULA4_9FLAO</name>
<keyword evidence="1" id="KW-0812">Transmembrane</keyword>
<dbReference type="RefSeq" id="WP_344927145.1">
    <property type="nucleotide sequence ID" value="NZ_BAABCW010000007.1"/>
</dbReference>
<keyword evidence="3" id="KW-1185">Reference proteome</keyword>
<keyword evidence="1" id="KW-0472">Membrane</keyword>
<gene>
    <name evidence="2" type="ORF">GCM10022393_20770</name>
</gene>
<evidence type="ECO:0000313" key="3">
    <source>
        <dbReference type="Proteomes" id="UP001500459"/>
    </source>
</evidence>
<feature type="transmembrane region" description="Helical" evidence="1">
    <location>
        <begin position="12"/>
        <end position="32"/>
    </location>
</feature>
<feature type="transmembrane region" description="Helical" evidence="1">
    <location>
        <begin position="61"/>
        <end position="82"/>
    </location>
</feature>
<reference evidence="3" key="1">
    <citation type="journal article" date="2019" name="Int. J. Syst. Evol. Microbiol.">
        <title>The Global Catalogue of Microorganisms (GCM) 10K type strain sequencing project: providing services to taxonomists for standard genome sequencing and annotation.</title>
        <authorList>
            <consortium name="The Broad Institute Genomics Platform"/>
            <consortium name="The Broad Institute Genome Sequencing Center for Infectious Disease"/>
            <person name="Wu L."/>
            <person name="Ma J."/>
        </authorList>
    </citation>
    <scope>NUCLEOTIDE SEQUENCE [LARGE SCALE GENOMIC DNA]</scope>
    <source>
        <strain evidence="3">JCM 17106</strain>
    </source>
</reference>
<protein>
    <submittedName>
        <fullName evidence="2">Uncharacterized protein</fullName>
    </submittedName>
</protein>